<dbReference type="EMBL" id="CAJVPS010003599">
    <property type="protein sequence ID" value="CAG8591817.1"/>
    <property type="molecule type" value="Genomic_DNA"/>
</dbReference>
<evidence type="ECO:0000313" key="2">
    <source>
        <dbReference type="Proteomes" id="UP000789508"/>
    </source>
</evidence>
<dbReference type="PIRSF" id="PIRSF013674">
    <property type="entry name" value="PXMP4"/>
    <property type="match status" value="1"/>
</dbReference>
<name>A0A9N9C7C6_9GLOM</name>
<gene>
    <name evidence="1" type="ORF">ALEPTO_LOCUS7739</name>
</gene>
<dbReference type="GO" id="GO:0005778">
    <property type="term" value="C:peroxisomal membrane"/>
    <property type="evidence" value="ECO:0007669"/>
    <property type="project" value="TreeGrafter"/>
</dbReference>
<protein>
    <submittedName>
        <fullName evidence="1">1300_t:CDS:1</fullName>
    </submittedName>
</protein>
<accession>A0A9N9C7C6</accession>
<dbReference type="AlphaFoldDB" id="A0A9N9C7C6"/>
<dbReference type="OrthoDB" id="39659at2759"/>
<dbReference type="InterPro" id="IPR019531">
    <property type="entry name" value="Pmp4"/>
</dbReference>
<proteinExistence type="predicted"/>
<comment type="caution">
    <text evidence="1">The sequence shown here is derived from an EMBL/GenBank/DDBJ whole genome shotgun (WGS) entry which is preliminary data.</text>
</comment>
<dbReference type="Pfam" id="PF02466">
    <property type="entry name" value="Tim17"/>
    <property type="match status" value="1"/>
</dbReference>
<evidence type="ECO:0000313" key="1">
    <source>
        <dbReference type="EMBL" id="CAG8591817.1"/>
    </source>
</evidence>
<reference evidence="1" key="1">
    <citation type="submission" date="2021-06" db="EMBL/GenBank/DDBJ databases">
        <authorList>
            <person name="Kallberg Y."/>
            <person name="Tangrot J."/>
            <person name="Rosling A."/>
        </authorList>
    </citation>
    <scope>NUCLEOTIDE SEQUENCE</scope>
    <source>
        <strain evidence="1">FL130A</strain>
    </source>
</reference>
<sequence length="199" mass="22971">MFFDNATSFINDPNNKEILQIVKGFRNGAVYGAKVRFPHALVMTFLFREGSLKDKLTWILQATKQHSRNLAFFVTIYKSLMYLQRKIAGDKEQSGHSFIAGLIGGYIVFGENNNINQQIVLYLFARIMVGLAKVPAAHKVVDAPKHTFPIFASLVWGIVMWLFRHERDVLQPSLQASMQYLYLDSNKWDSLRNFIWHNK</sequence>
<dbReference type="PANTHER" id="PTHR15460:SF3">
    <property type="entry name" value="PEROXISOMAL MEMBRANE PROTEIN 4"/>
    <property type="match status" value="1"/>
</dbReference>
<dbReference type="Proteomes" id="UP000789508">
    <property type="component" value="Unassembled WGS sequence"/>
</dbReference>
<keyword evidence="2" id="KW-1185">Reference proteome</keyword>
<organism evidence="1 2">
    <name type="scientific">Ambispora leptoticha</name>
    <dbReference type="NCBI Taxonomy" id="144679"/>
    <lineage>
        <taxon>Eukaryota</taxon>
        <taxon>Fungi</taxon>
        <taxon>Fungi incertae sedis</taxon>
        <taxon>Mucoromycota</taxon>
        <taxon>Glomeromycotina</taxon>
        <taxon>Glomeromycetes</taxon>
        <taxon>Archaeosporales</taxon>
        <taxon>Ambisporaceae</taxon>
        <taxon>Ambispora</taxon>
    </lineage>
</organism>
<dbReference type="PANTHER" id="PTHR15460">
    <property type="entry name" value="PEROXISOMAL MEMBRANE PROTEIN 4"/>
    <property type="match status" value="1"/>
</dbReference>